<organism evidence="1 2">
    <name type="scientific">Halteria grandinella</name>
    <dbReference type="NCBI Taxonomy" id="5974"/>
    <lineage>
        <taxon>Eukaryota</taxon>
        <taxon>Sar</taxon>
        <taxon>Alveolata</taxon>
        <taxon>Ciliophora</taxon>
        <taxon>Intramacronucleata</taxon>
        <taxon>Spirotrichea</taxon>
        <taxon>Stichotrichia</taxon>
        <taxon>Sporadotrichida</taxon>
        <taxon>Halteriidae</taxon>
        <taxon>Halteria</taxon>
    </lineage>
</organism>
<dbReference type="EMBL" id="RRYP01010654">
    <property type="protein sequence ID" value="TNV78250.1"/>
    <property type="molecule type" value="Genomic_DNA"/>
</dbReference>
<comment type="caution">
    <text evidence="1">The sequence shown here is derived from an EMBL/GenBank/DDBJ whole genome shotgun (WGS) entry which is preliminary data.</text>
</comment>
<evidence type="ECO:0000313" key="1">
    <source>
        <dbReference type="EMBL" id="TNV78250.1"/>
    </source>
</evidence>
<dbReference type="AlphaFoldDB" id="A0A8J8NQ83"/>
<accession>A0A8J8NQ83</accession>
<reference evidence="1" key="1">
    <citation type="submission" date="2019-06" db="EMBL/GenBank/DDBJ databases">
        <authorList>
            <person name="Zheng W."/>
        </authorList>
    </citation>
    <scope>NUCLEOTIDE SEQUENCE</scope>
    <source>
        <strain evidence="1">QDHG01</strain>
    </source>
</reference>
<keyword evidence="2" id="KW-1185">Reference proteome</keyword>
<gene>
    <name evidence="1" type="ORF">FGO68_gene9443</name>
</gene>
<sequence length="377" mass="44109">MYAKFEETATFVPNETNSMLPITSLKCKSPVVQSSTTMKDQSFEINSKVKGSQKKFEDKDTEAKDFAIRFAEKIIARMKSQKQQIYQLTSQGSYKHPRLIFIVEKLFEYLRDSKVALNCDKQLEYHLCKHYSKIGKVRQPKEDILKIIITLTVSEGDLKEESQSQEQVKKREFNQQCRRNLYKQQDGIKLQVNTIGQSSVNSQNDALLQSAAASTMPTQAQLSYEEVKKNKRDTKSWVDLVGSWDIKPRTEDIEVPIYEQQNYSFSQKSLKRRKSWVPQKVFEEEPVNEDGLQLAEYREGDFFYGSILEKEKIFGHLLWSYKNNWNARIFVEPGSLVQEALQVMREFCDRYKVKIGQPKLVKFRGKNTLMYPFIFKK</sequence>
<proteinExistence type="predicted"/>
<dbReference type="Proteomes" id="UP000785679">
    <property type="component" value="Unassembled WGS sequence"/>
</dbReference>
<evidence type="ECO:0000313" key="2">
    <source>
        <dbReference type="Proteomes" id="UP000785679"/>
    </source>
</evidence>
<protein>
    <submittedName>
        <fullName evidence="1">Uncharacterized protein</fullName>
    </submittedName>
</protein>
<name>A0A8J8NQ83_HALGN</name>